<organism evidence="1 2">
    <name type="scientific">Opisthorchis viverrini</name>
    <name type="common">Southeast Asian liver fluke</name>
    <dbReference type="NCBI Taxonomy" id="6198"/>
    <lineage>
        <taxon>Eukaryota</taxon>
        <taxon>Metazoa</taxon>
        <taxon>Spiralia</taxon>
        <taxon>Lophotrochozoa</taxon>
        <taxon>Platyhelminthes</taxon>
        <taxon>Trematoda</taxon>
        <taxon>Digenea</taxon>
        <taxon>Opisthorchiida</taxon>
        <taxon>Opisthorchiata</taxon>
        <taxon>Opisthorchiidae</taxon>
        <taxon>Opisthorchis</taxon>
    </lineage>
</organism>
<evidence type="ECO:0000313" key="2">
    <source>
        <dbReference type="Proteomes" id="UP000054324"/>
    </source>
</evidence>
<dbReference type="AlphaFoldDB" id="A0A074ZYM4"/>
<dbReference type="EMBL" id="KL596633">
    <property type="protein sequence ID" value="KER32563.1"/>
    <property type="molecule type" value="Genomic_DNA"/>
</dbReference>
<protein>
    <submittedName>
        <fullName evidence="1">Uncharacterized protein</fullName>
    </submittedName>
</protein>
<proteinExistence type="predicted"/>
<accession>A0A074ZYM4</accession>
<dbReference type="RefSeq" id="XP_009163725.1">
    <property type="nucleotide sequence ID" value="XM_009165461.1"/>
</dbReference>
<dbReference type="KEGG" id="ovi:T265_01435"/>
<keyword evidence="2" id="KW-1185">Reference proteome</keyword>
<dbReference type="Proteomes" id="UP000054324">
    <property type="component" value="Unassembled WGS sequence"/>
</dbReference>
<dbReference type="CTD" id="20315623"/>
<evidence type="ECO:0000313" key="1">
    <source>
        <dbReference type="EMBL" id="KER32563.1"/>
    </source>
</evidence>
<name>A0A074ZYM4_OPIVI</name>
<sequence>MLDRLAQAVTVSVDELAVLSNLTALRLPSDGIASGHRKGVTTERFFPAHLIKQYIAFVTNGWSITSAVPHAEMLLDRTKTMALRDLRISNKEGVLYHPVYSLQDNEASTGKDREKPKHGFKHTLIITEQFGELALRTGAGDRILGVLTETLEVVNESAHYAHAVPGRQKQGRKYDCYQHEIVTGSSGALTGGC</sequence>
<gene>
    <name evidence="1" type="ORF">T265_01435</name>
</gene>
<reference evidence="1 2" key="1">
    <citation type="submission" date="2013-11" db="EMBL/GenBank/DDBJ databases">
        <title>Opisthorchis viverrini - life in the bile duct.</title>
        <authorList>
            <person name="Young N.D."/>
            <person name="Nagarajan N."/>
            <person name="Lin S.J."/>
            <person name="Korhonen P.K."/>
            <person name="Jex A.R."/>
            <person name="Hall R.S."/>
            <person name="Safavi-Hemami H."/>
            <person name="Kaewkong W."/>
            <person name="Bertrand D."/>
            <person name="Gao S."/>
            <person name="Seet Q."/>
            <person name="Wongkham S."/>
            <person name="Teh B.T."/>
            <person name="Wongkham C."/>
            <person name="Intapan P.M."/>
            <person name="Maleewong W."/>
            <person name="Yang X."/>
            <person name="Hu M."/>
            <person name="Wang Z."/>
            <person name="Hofmann A."/>
            <person name="Sternberg P.W."/>
            <person name="Tan P."/>
            <person name="Wang J."/>
            <person name="Gasser R.B."/>
        </authorList>
    </citation>
    <scope>NUCLEOTIDE SEQUENCE [LARGE SCALE GENOMIC DNA]</scope>
</reference>
<dbReference type="GeneID" id="20315623"/>